<accession>K1QWB4</accession>
<dbReference type="AlphaFoldDB" id="K1QWB4"/>
<name>K1QWB4_MAGGI</name>
<dbReference type="InParanoid" id="K1QWB4"/>
<dbReference type="HOGENOM" id="CLU_2442971_0_0_1"/>
<dbReference type="EMBL" id="JH817583">
    <property type="protein sequence ID" value="EKC41152.1"/>
    <property type="molecule type" value="Genomic_DNA"/>
</dbReference>
<reference evidence="2" key="1">
    <citation type="journal article" date="2012" name="Nature">
        <title>The oyster genome reveals stress adaptation and complexity of shell formation.</title>
        <authorList>
            <person name="Zhang G."/>
            <person name="Fang X."/>
            <person name="Guo X."/>
            <person name="Li L."/>
            <person name="Luo R."/>
            <person name="Xu F."/>
            <person name="Yang P."/>
            <person name="Zhang L."/>
            <person name="Wang X."/>
            <person name="Qi H."/>
            <person name="Xiong Z."/>
            <person name="Que H."/>
            <person name="Xie Y."/>
            <person name="Holland P.W."/>
            <person name="Paps J."/>
            <person name="Zhu Y."/>
            <person name="Wu F."/>
            <person name="Chen Y."/>
            <person name="Wang J."/>
            <person name="Peng C."/>
            <person name="Meng J."/>
            <person name="Yang L."/>
            <person name="Liu J."/>
            <person name="Wen B."/>
            <person name="Zhang N."/>
            <person name="Huang Z."/>
            <person name="Zhu Q."/>
            <person name="Feng Y."/>
            <person name="Mount A."/>
            <person name="Hedgecock D."/>
            <person name="Xu Z."/>
            <person name="Liu Y."/>
            <person name="Domazet-Loso T."/>
            <person name="Du Y."/>
            <person name="Sun X."/>
            <person name="Zhang S."/>
            <person name="Liu B."/>
            <person name="Cheng P."/>
            <person name="Jiang X."/>
            <person name="Li J."/>
            <person name="Fan D."/>
            <person name="Wang W."/>
            <person name="Fu W."/>
            <person name="Wang T."/>
            <person name="Wang B."/>
            <person name="Zhang J."/>
            <person name="Peng Z."/>
            <person name="Li Y."/>
            <person name="Li N."/>
            <person name="Wang J."/>
            <person name="Chen M."/>
            <person name="He Y."/>
            <person name="Tan F."/>
            <person name="Song X."/>
            <person name="Zheng Q."/>
            <person name="Huang R."/>
            <person name="Yang H."/>
            <person name="Du X."/>
            <person name="Chen L."/>
            <person name="Yang M."/>
            <person name="Gaffney P.M."/>
            <person name="Wang S."/>
            <person name="Luo L."/>
            <person name="She Z."/>
            <person name="Ming Y."/>
            <person name="Huang W."/>
            <person name="Zhang S."/>
            <person name="Huang B."/>
            <person name="Zhang Y."/>
            <person name="Qu T."/>
            <person name="Ni P."/>
            <person name="Miao G."/>
            <person name="Wang J."/>
            <person name="Wang Q."/>
            <person name="Steinberg C.E."/>
            <person name="Wang H."/>
            <person name="Li N."/>
            <person name="Qian L."/>
            <person name="Zhang G."/>
            <person name="Li Y."/>
            <person name="Yang H."/>
            <person name="Liu X."/>
            <person name="Wang J."/>
            <person name="Yin Y."/>
            <person name="Wang J."/>
        </authorList>
    </citation>
    <scope>NUCLEOTIDE SEQUENCE [LARGE SCALE GENOMIC DNA]</scope>
    <source>
        <strain evidence="2">05x7-T-G4-1.051#20</strain>
    </source>
</reference>
<protein>
    <submittedName>
        <fullName evidence="2">Uncharacterized protein</fullName>
    </submittedName>
</protein>
<organism evidence="2">
    <name type="scientific">Magallana gigas</name>
    <name type="common">Pacific oyster</name>
    <name type="synonym">Crassostrea gigas</name>
    <dbReference type="NCBI Taxonomy" id="29159"/>
    <lineage>
        <taxon>Eukaryota</taxon>
        <taxon>Metazoa</taxon>
        <taxon>Spiralia</taxon>
        <taxon>Lophotrochozoa</taxon>
        <taxon>Mollusca</taxon>
        <taxon>Bivalvia</taxon>
        <taxon>Autobranchia</taxon>
        <taxon>Pteriomorphia</taxon>
        <taxon>Ostreida</taxon>
        <taxon>Ostreoidea</taxon>
        <taxon>Ostreidae</taxon>
        <taxon>Magallana</taxon>
    </lineage>
</organism>
<evidence type="ECO:0000256" key="1">
    <source>
        <dbReference type="SAM" id="MobiDB-lite"/>
    </source>
</evidence>
<proteinExistence type="predicted"/>
<sequence>MSTLTFSGSEQGTAKSCMSIDEHTNAAVMGIPCPAQGLLKNEDNLDTDSGGWKPSFSDEVQKEDTSDEHWRDAEDNYATITGGHMMELLS</sequence>
<feature type="compositionally biased region" description="Basic and acidic residues" evidence="1">
    <location>
        <begin position="59"/>
        <end position="69"/>
    </location>
</feature>
<evidence type="ECO:0000313" key="2">
    <source>
        <dbReference type="EMBL" id="EKC41152.1"/>
    </source>
</evidence>
<feature type="region of interest" description="Disordered" evidence="1">
    <location>
        <begin position="39"/>
        <end position="69"/>
    </location>
</feature>
<gene>
    <name evidence="2" type="ORF">CGI_10022915</name>
</gene>